<evidence type="ECO:0000313" key="2">
    <source>
        <dbReference type="Proteomes" id="UP001214854"/>
    </source>
</evidence>
<evidence type="ECO:0000313" key="1">
    <source>
        <dbReference type="EMBL" id="MDC7681914.1"/>
    </source>
</evidence>
<accession>A0ABT5HPE5</accession>
<protein>
    <submittedName>
        <fullName evidence="1">Uncharacterized protein</fullName>
    </submittedName>
</protein>
<name>A0ABT5HPE5_9CAUL</name>
<reference evidence="1 2" key="1">
    <citation type="submission" date="2023-01" db="EMBL/GenBank/DDBJ databases">
        <title>Novel species of the genus Asticcacaulis isolated from rivers.</title>
        <authorList>
            <person name="Lu H."/>
        </authorList>
    </citation>
    <scope>NUCLEOTIDE SEQUENCE [LARGE SCALE GENOMIC DNA]</scope>
    <source>
        <strain evidence="1 2">BYS171W</strain>
    </source>
</reference>
<proteinExistence type="predicted"/>
<dbReference type="RefSeq" id="WP_272746428.1">
    <property type="nucleotide sequence ID" value="NZ_JAQQKX010000001.1"/>
</dbReference>
<gene>
    <name evidence="1" type="ORF">PQU92_01410</name>
</gene>
<dbReference type="EMBL" id="JAQQKX010000001">
    <property type="protein sequence ID" value="MDC7681914.1"/>
    <property type="molecule type" value="Genomic_DNA"/>
</dbReference>
<keyword evidence="2" id="KW-1185">Reference proteome</keyword>
<comment type="caution">
    <text evidence="1">The sequence shown here is derived from an EMBL/GenBank/DDBJ whole genome shotgun (WGS) entry which is preliminary data.</text>
</comment>
<sequence>MSYSDTELMAANVNPATGLATDYLNLFNEAIMLFEMGLDMPDMAEELMDWHRRGYVEHFEQSGFEQKDVVIAAYAQAPDEVRQAFDTACTEALDVFESAIAILLSSNVEDPAARQDLEGRLNDMKARVVEMDSHIHGKAVRIENSLQNAVDALF</sequence>
<dbReference type="Proteomes" id="UP001214854">
    <property type="component" value="Unassembled WGS sequence"/>
</dbReference>
<organism evidence="1 2">
    <name type="scientific">Asticcacaulis aquaticus</name>
    <dbReference type="NCBI Taxonomy" id="2984212"/>
    <lineage>
        <taxon>Bacteria</taxon>
        <taxon>Pseudomonadati</taxon>
        <taxon>Pseudomonadota</taxon>
        <taxon>Alphaproteobacteria</taxon>
        <taxon>Caulobacterales</taxon>
        <taxon>Caulobacteraceae</taxon>
        <taxon>Asticcacaulis</taxon>
    </lineage>
</organism>